<dbReference type="Gene3D" id="3.30.420.10">
    <property type="entry name" value="Ribonuclease H-like superfamily/Ribonuclease H"/>
    <property type="match status" value="1"/>
</dbReference>
<dbReference type="InterPro" id="IPR012337">
    <property type="entry name" value="RNaseH-like_sf"/>
</dbReference>
<dbReference type="InterPro" id="IPR000477">
    <property type="entry name" value="RT_dom"/>
</dbReference>
<dbReference type="Proteomes" id="UP000716291">
    <property type="component" value="Unassembled WGS sequence"/>
</dbReference>
<dbReference type="Pfam" id="PF17917">
    <property type="entry name" value="RT_RNaseH"/>
    <property type="match status" value="1"/>
</dbReference>
<keyword evidence="3" id="KW-0540">Nuclease</keyword>
<dbReference type="EMBL" id="JAANQT010002881">
    <property type="protein sequence ID" value="KAG1301712.1"/>
    <property type="molecule type" value="Genomic_DNA"/>
</dbReference>
<dbReference type="SUPFAM" id="SSF53098">
    <property type="entry name" value="Ribonuclease H-like"/>
    <property type="match status" value="1"/>
</dbReference>
<comment type="caution">
    <text evidence="9">The sequence shown here is derived from an EMBL/GenBank/DDBJ whole genome shotgun (WGS) entry which is preliminary data.</text>
</comment>
<name>A0A9P6WZ05_RHIOR</name>
<keyword evidence="10" id="KW-1185">Reference proteome</keyword>
<dbReference type="GO" id="GO:0005634">
    <property type="term" value="C:nucleus"/>
    <property type="evidence" value="ECO:0007669"/>
    <property type="project" value="UniProtKB-ARBA"/>
</dbReference>
<reference evidence="9" key="1">
    <citation type="journal article" date="2020" name="Microb. Genom.">
        <title>Genetic diversity of clinical and environmental Mucorales isolates obtained from an investigation of mucormycosis cases among solid organ transplant recipients.</title>
        <authorList>
            <person name="Nguyen M.H."/>
            <person name="Kaul D."/>
            <person name="Muto C."/>
            <person name="Cheng S.J."/>
            <person name="Richter R.A."/>
            <person name="Bruno V.M."/>
            <person name="Liu G."/>
            <person name="Beyhan S."/>
            <person name="Sundermann A.J."/>
            <person name="Mounaud S."/>
            <person name="Pasculle A.W."/>
            <person name="Nierman W.C."/>
            <person name="Driscoll E."/>
            <person name="Cumbie R."/>
            <person name="Clancy C.J."/>
            <person name="Dupont C.L."/>
        </authorList>
    </citation>
    <scope>NUCLEOTIDE SEQUENCE</scope>
    <source>
        <strain evidence="9">GL11</strain>
    </source>
</reference>
<evidence type="ECO:0000256" key="1">
    <source>
        <dbReference type="ARBA" id="ARBA00022679"/>
    </source>
</evidence>
<dbReference type="InterPro" id="IPR041373">
    <property type="entry name" value="RT_RNaseH"/>
</dbReference>
<dbReference type="CDD" id="cd01647">
    <property type="entry name" value="RT_LTR"/>
    <property type="match status" value="1"/>
</dbReference>
<keyword evidence="2" id="KW-0548">Nucleotidyltransferase</keyword>
<dbReference type="InterPro" id="IPR036397">
    <property type="entry name" value="RNaseH_sf"/>
</dbReference>
<dbReference type="AlphaFoldDB" id="A0A9P6WZ05"/>
<evidence type="ECO:0008006" key="11">
    <source>
        <dbReference type="Google" id="ProtNLM"/>
    </source>
</evidence>
<dbReference type="GO" id="GO:0004519">
    <property type="term" value="F:endonuclease activity"/>
    <property type="evidence" value="ECO:0007669"/>
    <property type="project" value="UniProtKB-KW"/>
</dbReference>
<evidence type="ECO:0000256" key="5">
    <source>
        <dbReference type="ARBA" id="ARBA00022801"/>
    </source>
</evidence>
<evidence type="ECO:0000256" key="6">
    <source>
        <dbReference type="ARBA" id="ARBA00022918"/>
    </source>
</evidence>
<evidence type="ECO:0000256" key="3">
    <source>
        <dbReference type="ARBA" id="ARBA00022722"/>
    </source>
</evidence>
<keyword evidence="4" id="KW-0255">Endonuclease</keyword>
<dbReference type="InterPro" id="IPR050951">
    <property type="entry name" value="Retrovirus_Pol_polyprotein"/>
</dbReference>
<dbReference type="SUPFAM" id="SSF56672">
    <property type="entry name" value="DNA/RNA polymerases"/>
    <property type="match status" value="1"/>
</dbReference>
<dbReference type="CDD" id="cd09274">
    <property type="entry name" value="RNase_HI_RT_Ty3"/>
    <property type="match status" value="1"/>
</dbReference>
<dbReference type="GO" id="GO:0003964">
    <property type="term" value="F:RNA-directed DNA polymerase activity"/>
    <property type="evidence" value="ECO:0007669"/>
    <property type="project" value="UniProtKB-KW"/>
</dbReference>
<dbReference type="PROSITE" id="PS50994">
    <property type="entry name" value="INTEGRASE"/>
    <property type="match status" value="1"/>
</dbReference>
<dbReference type="GO" id="GO:0015074">
    <property type="term" value="P:DNA integration"/>
    <property type="evidence" value="ECO:0007669"/>
    <property type="project" value="InterPro"/>
</dbReference>
<dbReference type="Pfam" id="PF00665">
    <property type="entry name" value="rve"/>
    <property type="match status" value="1"/>
</dbReference>
<evidence type="ECO:0000313" key="9">
    <source>
        <dbReference type="EMBL" id="KAG1301712.1"/>
    </source>
</evidence>
<dbReference type="Gene3D" id="1.10.340.70">
    <property type="match status" value="1"/>
</dbReference>
<dbReference type="PANTHER" id="PTHR37984:SF5">
    <property type="entry name" value="PROTEIN NYNRIN-LIKE"/>
    <property type="match status" value="1"/>
</dbReference>
<dbReference type="GO" id="GO:0003676">
    <property type="term" value="F:nucleic acid binding"/>
    <property type="evidence" value="ECO:0007669"/>
    <property type="project" value="InterPro"/>
</dbReference>
<evidence type="ECO:0000259" key="8">
    <source>
        <dbReference type="PROSITE" id="PS50994"/>
    </source>
</evidence>
<dbReference type="InterPro" id="IPR043128">
    <property type="entry name" value="Rev_trsase/Diguanyl_cyclase"/>
</dbReference>
<evidence type="ECO:0000256" key="2">
    <source>
        <dbReference type="ARBA" id="ARBA00022695"/>
    </source>
</evidence>
<evidence type="ECO:0000313" key="10">
    <source>
        <dbReference type="Proteomes" id="UP000716291"/>
    </source>
</evidence>
<dbReference type="GO" id="GO:0016787">
    <property type="term" value="F:hydrolase activity"/>
    <property type="evidence" value="ECO:0007669"/>
    <property type="project" value="UniProtKB-KW"/>
</dbReference>
<dbReference type="Pfam" id="PF00078">
    <property type="entry name" value="RVT_1"/>
    <property type="match status" value="1"/>
</dbReference>
<dbReference type="PROSITE" id="PS50878">
    <property type="entry name" value="RT_POL"/>
    <property type="match status" value="1"/>
</dbReference>
<accession>A0A9P6WZ05</accession>
<dbReference type="Pfam" id="PF17921">
    <property type="entry name" value="Integrase_H2C2"/>
    <property type="match status" value="1"/>
</dbReference>
<keyword evidence="5" id="KW-0378">Hydrolase</keyword>
<dbReference type="InterPro" id="IPR001584">
    <property type="entry name" value="Integrase_cat-core"/>
</dbReference>
<dbReference type="InterPro" id="IPR041588">
    <property type="entry name" value="Integrase_H2C2"/>
</dbReference>
<feature type="domain" description="Reverse transcriptase" evidence="7">
    <location>
        <begin position="138"/>
        <end position="317"/>
    </location>
</feature>
<evidence type="ECO:0000259" key="7">
    <source>
        <dbReference type="PROSITE" id="PS50878"/>
    </source>
</evidence>
<dbReference type="Gene3D" id="3.30.70.270">
    <property type="match status" value="2"/>
</dbReference>
<protein>
    <recommendedName>
        <fullName evidence="11">Reverse transcriptase</fullName>
    </recommendedName>
</protein>
<dbReference type="PANTHER" id="PTHR37984">
    <property type="entry name" value="PROTEIN CBG26694"/>
    <property type="match status" value="1"/>
</dbReference>
<keyword evidence="1" id="KW-0808">Transferase</keyword>
<keyword evidence="6" id="KW-0695">RNA-directed DNA polymerase</keyword>
<dbReference type="FunFam" id="3.30.70.270:FF:000020">
    <property type="entry name" value="Transposon Tf2-6 polyprotein-like Protein"/>
    <property type="match status" value="1"/>
</dbReference>
<organism evidence="9 10">
    <name type="scientific">Rhizopus oryzae</name>
    <name type="common">Mucormycosis agent</name>
    <name type="synonym">Rhizopus arrhizus var. delemar</name>
    <dbReference type="NCBI Taxonomy" id="64495"/>
    <lineage>
        <taxon>Eukaryota</taxon>
        <taxon>Fungi</taxon>
        <taxon>Fungi incertae sedis</taxon>
        <taxon>Mucoromycota</taxon>
        <taxon>Mucoromycotina</taxon>
        <taxon>Mucoromycetes</taxon>
        <taxon>Mucorales</taxon>
        <taxon>Mucorineae</taxon>
        <taxon>Rhizopodaceae</taxon>
        <taxon>Rhizopus</taxon>
    </lineage>
</organism>
<dbReference type="InterPro" id="IPR043502">
    <property type="entry name" value="DNA/RNA_pol_sf"/>
</dbReference>
<evidence type="ECO:0000256" key="4">
    <source>
        <dbReference type="ARBA" id="ARBA00022759"/>
    </source>
</evidence>
<feature type="domain" description="Integrase catalytic" evidence="8">
    <location>
        <begin position="672"/>
        <end position="833"/>
    </location>
</feature>
<proteinExistence type="predicted"/>
<dbReference type="Gene3D" id="3.10.10.10">
    <property type="entry name" value="HIV Type 1 Reverse Transcriptase, subunit A, domain 1"/>
    <property type="match status" value="1"/>
</dbReference>
<gene>
    <name evidence="9" type="ORF">G6F64_011560</name>
</gene>
<sequence length="889" mass="101148">MFNTTITLQVIDNMARDVIIGFDTMIKWKAIINVDEQIVAIKANNQSHRIEFTNNSQPNCSAGPPHSINFTSVIQPQINDLLTKYNSIIPKDNDKPSTTAIVEFNIDTGDAPPAYSAPRIYHPEIQKKFDDKMEKLVDLGIVDKVLFSEWGSNITAVPKSNGDIRPCGNYVTLNAITKTIKYPFIHLHHALQSLGTSTIFSKIDLASGYYAIKIKAEDREKTALVTPNGTYVFNYMPFGLKNAPAVLQSIMDRVLGPLKNVTAIAYLDDIIIHSKSPSQHIRDVEQVLSRLKAANLSISEEKCAFGLKSVEFLGFIVSDKGISANPEKIAPILALSAPSNLKEVERFLGVCGVYQRFISNFQVVAEPLRLLKKKDTPFVWTEEQQNSFETLKKKLAELPTLIQPDFNKPFELHCDAATSSGIGVVLCQRDEEGHVYPLAFSSRSLSKFEQKYSVRELEALSIVWGIKKHRVYLEAGHFTVFTDHSSLQWLLSTNQDKQPRLWRWCLFLQAYDFQVKYVPGPTNFVADLLSRDPLPNIAVITLNPWSDDGWWTTEQVKVFALAKIIQSLQDGTLTVKSFYLKNKIPFKKVKYANKVRHFKVVPDHMVTTVISHYYASQFAGHGGSNKTLKAIQNSRLYFTNMDQRVTEITRSYLVCQRIKGNKNKQFPLSSTSGDYPFQKVALDYFGPLPTSNSNKSYILVIIDTFTRYVEIYAMASTNSMELAKTFYNGFILRHGVPEICFQDNAATFASEFNRQLASFAGIELQFSPPHVASSNGLVERYMKTLRNMLLIYCNQETIKTTWDTQLRLLRFVYNNMYHVQIKTSPFELVHGRKACTPLYLTEEEQRLTYPSEYRNTDTPQLYFAKELSKQLKTTFDIVFEQMNKYEEAC</sequence>